<dbReference type="Pfam" id="PF02525">
    <property type="entry name" value="Flavodoxin_2"/>
    <property type="match status" value="1"/>
</dbReference>
<protein>
    <recommendedName>
        <fullName evidence="2">Flavodoxin-like fold domain-containing protein</fullName>
    </recommendedName>
</protein>
<comment type="caution">
    <text evidence="3">The sequence shown here is derived from an EMBL/GenBank/DDBJ whole genome shotgun (WGS) entry which is preliminary data.</text>
</comment>
<evidence type="ECO:0000313" key="3">
    <source>
        <dbReference type="EMBL" id="MTH36519.1"/>
    </source>
</evidence>
<dbReference type="Gene3D" id="3.40.50.360">
    <property type="match status" value="1"/>
</dbReference>
<gene>
    <name evidence="3" type="ORF">GL279_18185</name>
</gene>
<dbReference type="GO" id="GO:0010181">
    <property type="term" value="F:FMN binding"/>
    <property type="evidence" value="ECO:0007669"/>
    <property type="project" value="TreeGrafter"/>
</dbReference>
<dbReference type="GO" id="GO:0003955">
    <property type="term" value="F:NAD(P)H dehydrogenase (quinone) activity"/>
    <property type="evidence" value="ECO:0007669"/>
    <property type="project" value="TreeGrafter"/>
</dbReference>
<keyword evidence="4" id="KW-1185">Reference proteome</keyword>
<dbReference type="GO" id="GO:0009055">
    <property type="term" value="F:electron transfer activity"/>
    <property type="evidence" value="ECO:0007669"/>
    <property type="project" value="TreeGrafter"/>
</dbReference>
<feature type="domain" description="Flavodoxin-like fold" evidence="2">
    <location>
        <begin position="41"/>
        <end position="144"/>
    </location>
</feature>
<reference evidence="3 4" key="1">
    <citation type="submission" date="2019-11" db="EMBL/GenBank/DDBJ databases">
        <authorList>
            <person name="Dong K."/>
        </authorList>
    </citation>
    <scope>NUCLEOTIDE SEQUENCE [LARGE SCALE GENOMIC DNA]</scope>
    <source>
        <strain evidence="3 4">JCM 17370</strain>
    </source>
</reference>
<name>A0A844H687_9RHOB</name>
<dbReference type="PANTHER" id="PTHR47307">
    <property type="entry name" value="GLUTATHIONE-REGULATED POTASSIUM-EFFLUX SYSTEM ANCILLARY PROTEIN KEFG"/>
    <property type="match status" value="1"/>
</dbReference>
<dbReference type="PANTHER" id="PTHR47307:SF1">
    <property type="entry name" value="GLUTATHIONE-REGULATED POTASSIUM-EFFLUX SYSTEM ANCILLARY PROTEIN KEFG"/>
    <property type="match status" value="1"/>
</dbReference>
<accession>A0A844H687</accession>
<sequence length="160" mass="17739">MRWPWRKPRCADPTFSAAIRQGYPPHAEARHPWRAGDARIQWYSTPALMKSWQDGVLTRMFYIAYEQEGRALKGTPLMIAATAGNVPDAYRPGGRNMFPIIDLLAPLRATAHRCGLAWAKPFILYEADKLAPEALEAAGADYATVLEGWIQETVAAGQAA</sequence>
<evidence type="ECO:0000313" key="4">
    <source>
        <dbReference type="Proteomes" id="UP000442533"/>
    </source>
</evidence>
<dbReference type="SUPFAM" id="SSF52218">
    <property type="entry name" value="Flavoproteins"/>
    <property type="match status" value="1"/>
</dbReference>
<dbReference type="Proteomes" id="UP000442533">
    <property type="component" value="Unassembled WGS sequence"/>
</dbReference>
<proteinExistence type="predicted"/>
<dbReference type="InterPro" id="IPR029039">
    <property type="entry name" value="Flavoprotein-like_sf"/>
</dbReference>
<evidence type="ECO:0000256" key="1">
    <source>
        <dbReference type="ARBA" id="ARBA00023002"/>
    </source>
</evidence>
<dbReference type="InterPro" id="IPR003680">
    <property type="entry name" value="Flavodoxin_fold"/>
</dbReference>
<dbReference type="RefSeq" id="WP_155066028.1">
    <property type="nucleotide sequence ID" value="NZ_WMIF01000044.1"/>
</dbReference>
<keyword evidence="1" id="KW-0560">Oxidoreductase</keyword>
<dbReference type="InterPro" id="IPR046980">
    <property type="entry name" value="KefG/KefF"/>
</dbReference>
<dbReference type="EMBL" id="WMIF01000044">
    <property type="protein sequence ID" value="MTH36519.1"/>
    <property type="molecule type" value="Genomic_DNA"/>
</dbReference>
<evidence type="ECO:0000259" key="2">
    <source>
        <dbReference type="Pfam" id="PF02525"/>
    </source>
</evidence>
<dbReference type="AlphaFoldDB" id="A0A844H687"/>
<dbReference type="OrthoDB" id="9798454at2"/>
<organism evidence="3 4">
    <name type="scientific">Paracoccus limosus</name>
    <dbReference type="NCBI Taxonomy" id="913252"/>
    <lineage>
        <taxon>Bacteria</taxon>
        <taxon>Pseudomonadati</taxon>
        <taxon>Pseudomonadota</taxon>
        <taxon>Alphaproteobacteria</taxon>
        <taxon>Rhodobacterales</taxon>
        <taxon>Paracoccaceae</taxon>
        <taxon>Paracoccus</taxon>
    </lineage>
</organism>